<dbReference type="OrthoDB" id="359165at2157"/>
<dbReference type="Pfam" id="PF01937">
    <property type="entry name" value="ARMT1-like_dom"/>
    <property type="match status" value="1"/>
</dbReference>
<evidence type="ECO:0000313" key="4">
    <source>
        <dbReference type="Proteomes" id="UP000657075"/>
    </source>
</evidence>
<dbReference type="GeneID" id="76207869"/>
<name>A0A830E7Z0_9CREN</name>
<dbReference type="GO" id="GO:0016874">
    <property type="term" value="F:ligase activity"/>
    <property type="evidence" value="ECO:0007669"/>
    <property type="project" value="UniProtKB-KW"/>
</dbReference>
<dbReference type="SUPFAM" id="SSF111321">
    <property type="entry name" value="AF1104-like"/>
    <property type="match status" value="1"/>
</dbReference>
<proteinExistence type="predicted"/>
<evidence type="ECO:0000259" key="1">
    <source>
        <dbReference type="Pfam" id="PF01937"/>
    </source>
</evidence>
<reference evidence="3" key="1">
    <citation type="journal article" date="2014" name="Int. J. Syst. Evol. Microbiol.">
        <title>Complete genome sequence of Corynebacterium casei LMG S-19264T (=DSM 44701T), isolated from a smear-ripened cheese.</title>
        <authorList>
            <consortium name="US DOE Joint Genome Institute (JGI-PGF)"/>
            <person name="Walter F."/>
            <person name="Albersmeier A."/>
            <person name="Kalinowski J."/>
            <person name="Ruckert C."/>
        </authorList>
    </citation>
    <scope>NUCLEOTIDE SEQUENCE</scope>
    <source>
        <strain evidence="3">JCM 11219</strain>
    </source>
</reference>
<dbReference type="RefSeq" id="WP_188603327.1">
    <property type="nucleotide sequence ID" value="NZ_AP026830.1"/>
</dbReference>
<evidence type="ECO:0000313" key="3">
    <source>
        <dbReference type="EMBL" id="GGI78628.1"/>
    </source>
</evidence>
<gene>
    <name evidence="3" type="ORF">GCM10007112_14350</name>
    <name evidence="2" type="ORF">Vsou_23270</name>
</gene>
<evidence type="ECO:0000313" key="2">
    <source>
        <dbReference type="EMBL" id="BDR93234.1"/>
    </source>
</evidence>
<dbReference type="InterPro" id="IPR002791">
    <property type="entry name" value="ARMT1-like_metal-bd"/>
</dbReference>
<accession>A0A830E7Z0</accession>
<feature type="domain" description="Damage-control phosphatase ARMT1-like metal-binding" evidence="1">
    <location>
        <begin position="93"/>
        <end position="271"/>
    </location>
</feature>
<dbReference type="PIRSF" id="PIRSF006593">
    <property type="entry name" value="UCP006593"/>
    <property type="match status" value="1"/>
</dbReference>
<dbReference type="Proteomes" id="UP001060771">
    <property type="component" value="Chromosome"/>
</dbReference>
<dbReference type="InterPro" id="IPR036075">
    <property type="entry name" value="ARMT-1-like_metal-bd_sf"/>
</dbReference>
<dbReference type="Proteomes" id="UP000657075">
    <property type="component" value="Unassembled WGS sequence"/>
</dbReference>
<reference evidence="3" key="2">
    <citation type="submission" date="2020-09" db="EMBL/GenBank/DDBJ databases">
        <authorList>
            <person name="Sun Q."/>
            <person name="Ohkuma M."/>
        </authorList>
    </citation>
    <scope>NUCLEOTIDE SEQUENCE</scope>
    <source>
        <strain evidence="3">JCM 11219</strain>
    </source>
</reference>
<protein>
    <submittedName>
        <fullName evidence="3">Carboxylate--amine ligase</fullName>
    </submittedName>
</protein>
<organism evidence="3 4">
    <name type="scientific">Vulcanisaeta souniana JCM 11219</name>
    <dbReference type="NCBI Taxonomy" id="1293586"/>
    <lineage>
        <taxon>Archaea</taxon>
        <taxon>Thermoproteota</taxon>
        <taxon>Thermoprotei</taxon>
        <taxon>Thermoproteales</taxon>
        <taxon>Thermoproteaceae</taxon>
        <taxon>Vulcanisaeta</taxon>
    </lineage>
</organism>
<keyword evidence="3" id="KW-0436">Ligase</keyword>
<dbReference type="InterPro" id="IPR014444">
    <property type="entry name" value="PH1575-like"/>
</dbReference>
<dbReference type="EMBL" id="AP026830">
    <property type="protein sequence ID" value="BDR93234.1"/>
    <property type="molecule type" value="Genomic_DNA"/>
</dbReference>
<sequence length="283" mass="32650">MRDPWYISISDCLLCVLESRFGELRRLGINDARSFTDLGRVVMNLAPLGRATVFIESFNHMTRSLNIVEPHGYEKLMLEKTARELINRLSLSDDIIDYVRLATSANSVDIPMRGYDFNIDDFMRSILEEPTWLGTDPTDLRNRLTHARNIAYLVDNAGEFQFDLLLTKKLTSMGIKVIVYVKSKPYEVDVTHDYVANKAGSTNAETRALPSNYSAFWYDEVVRELMGYDLVISKGLDNLETFMERRPRLSNVLFLFRAKCPLIARVFNVERNRPVVMMNLRDN</sequence>
<dbReference type="EMBL" id="BMNM01000005">
    <property type="protein sequence ID" value="GGI78628.1"/>
    <property type="molecule type" value="Genomic_DNA"/>
</dbReference>
<reference evidence="2" key="4">
    <citation type="journal article" date="2023" name="Microbiol. Resour. Announc.">
        <title>Complete Genome Sequence of Vulcanisaeta souniana Strain IC-059, a Hyperthermophilic Archaeon Isolated from Hot Spring Water in Japan.</title>
        <authorList>
            <person name="Kato S."/>
            <person name="Itoh T."/>
            <person name="Wu L."/>
            <person name="Ma J."/>
            <person name="Ohkuma M."/>
        </authorList>
    </citation>
    <scope>NUCLEOTIDE SEQUENCE</scope>
    <source>
        <strain evidence="2">JCM 11219</strain>
    </source>
</reference>
<keyword evidence="5" id="KW-1185">Reference proteome</keyword>
<dbReference type="Gene3D" id="3.40.50.10880">
    <property type="entry name" value="Uncharacterised protein PF01937, DUF89, domain 3"/>
    <property type="match status" value="1"/>
</dbReference>
<dbReference type="AlphaFoldDB" id="A0A830E7Z0"/>
<evidence type="ECO:0000313" key="5">
    <source>
        <dbReference type="Proteomes" id="UP001060771"/>
    </source>
</evidence>
<reference evidence="5" key="3">
    <citation type="submission" date="2022-09" db="EMBL/GenBank/DDBJ databases">
        <title>Complete genome sequence of Vulcanisaeta souniana.</title>
        <authorList>
            <person name="Kato S."/>
            <person name="Itoh T."/>
            <person name="Ohkuma M."/>
        </authorList>
    </citation>
    <scope>NUCLEOTIDE SEQUENCE [LARGE SCALE GENOMIC DNA]</scope>
    <source>
        <strain evidence="5">JCM 11219</strain>
    </source>
</reference>